<dbReference type="PANTHER" id="PTHR33221">
    <property type="entry name" value="WINGED HELIX-TURN-HELIX TRANSCRIPTIONAL REGULATOR, RRF2 FAMILY"/>
    <property type="match status" value="1"/>
</dbReference>
<dbReference type="AlphaFoldDB" id="A0A2S8AF75"/>
<proteinExistence type="predicted"/>
<dbReference type="GO" id="GO:0005829">
    <property type="term" value="C:cytosol"/>
    <property type="evidence" value="ECO:0007669"/>
    <property type="project" value="TreeGrafter"/>
</dbReference>
<dbReference type="PANTHER" id="PTHR33221:SF15">
    <property type="entry name" value="HTH-TYPE TRANSCRIPTIONAL REGULATOR YWGB-RELATED"/>
    <property type="match status" value="1"/>
</dbReference>
<dbReference type="EMBL" id="PSZM01000024">
    <property type="protein sequence ID" value="PQL94206.1"/>
    <property type="molecule type" value="Genomic_DNA"/>
</dbReference>
<dbReference type="PROSITE" id="PS51197">
    <property type="entry name" value="HTH_RRF2_2"/>
    <property type="match status" value="1"/>
</dbReference>
<reference evidence="1 2" key="1">
    <citation type="submission" date="2018-02" db="EMBL/GenBank/DDBJ databases">
        <title>Genome sequences of Apibacter spp., gut symbionts of Asian honey bees.</title>
        <authorList>
            <person name="Kwong W.K."/>
            <person name="Steele M.I."/>
            <person name="Moran N.A."/>
        </authorList>
    </citation>
    <scope>NUCLEOTIDE SEQUENCE [LARGE SCALE GENOMIC DNA]</scope>
    <source>
        <strain evidence="2">wkB301</strain>
    </source>
</reference>
<sequence length="135" mass="15284">MNDKRFIISMHILTLMVKNSEDWLSSEFISGSINVNPVLVRKELSNLNKHGFIQTKEGKNGGSKLSKSPQKILLSEIYSSVYNSQLLGKLLKDPNPKCNIGNKINQNISELTNTIEKVVLKKLETITLFDFSKKF</sequence>
<dbReference type="InterPro" id="IPR000944">
    <property type="entry name" value="Tscrpt_reg_Rrf2"/>
</dbReference>
<dbReference type="InterPro" id="IPR036388">
    <property type="entry name" value="WH-like_DNA-bd_sf"/>
</dbReference>
<protein>
    <submittedName>
        <fullName evidence="1">Transcriptional regulator</fullName>
    </submittedName>
</protein>
<keyword evidence="2" id="KW-1185">Reference proteome</keyword>
<comment type="caution">
    <text evidence="1">The sequence shown here is derived from an EMBL/GenBank/DDBJ whole genome shotgun (WGS) entry which is preliminary data.</text>
</comment>
<dbReference type="GO" id="GO:0003700">
    <property type="term" value="F:DNA-binding transcription factor activity"/>
    <property type="evidence" value="ECO:0007669"/>
    <property type="project" value="TreeGrafter"/>
</dbReference>
<dbReference type="RefSeq" id="WP_105246040.1">
    <property type="nucleotide sequence ID" value="NZ_PSZM01000024.1"/>
</dbReference>
<dbReference type="Pfam" id="PF02082">
    <property type="entry name" value="Rrf2"/>
    <property type="match status" value="1"/>
</dbReference>
<organism evidence="1 2">
    <name type="scientific">Apibacter adventoris</name>
    <dbReference type="NCBI Taxonomy" id="1679466"/>
    <lineage>
        <taxon>Bacteria</taxon>
        <taxon>Pseudomonadati</taxon>
        <taxon>Bacteroidota</taxon>
        <taxon>Flavobacteriia</taxon>
        <taxon>Flavobacteriales</taxon>
        <taxon>Weeksellaceae</taxon>
        <taxon>Apibacter</taxon>
    </lineage>
</organism>
<accession>A0A2S8AF75</accession>
<evidence type="ECO:0000313" key="2">
    <source>
        <dbReference type="Proteomes" id="UP000238042"/>
    </source>
</evidence>
<dbReference type="Gene3D" id="1.10.10.10">
    <property type="entry name" value="Winged helix-like DNA-binding domain superfamily/Winged helix DNA-binding domain"/>
    <property type="match status" value="1"/>
</dbReference>
<gene>
    <name evidence="1" type="ORF">C4S77_03320</name>
</gene>
<name>A0A2S8AF75_9FLAO</name>
<dbReference type="InterPro" id="IPR036390">
    <property type="entry name" value="WH_DNA-bd_sf"/>
</dbReference>
<dbReference type="OrthoDB" id="213028at2"/>
<dbReference type="SUPFAM" id="SSF46785">
    <property type="entry name" value="Winged helix' DNA-binding domain"/>
    <property type="match status" value="1"/>
</dbReference>
<evidence type="ECO:0000313" key="1">
    <source>
        <dbReference type="EMBL" id="PQL94206.1"/>
    </source>
</evidence>
<dbReference type="Proteomes" id="UP000238042">
    <property type="component" value="Unassembled WGS sequence"/>
</dbReference>